<evidence type="ECO:0000313" key="1">
    <source>
        <dbReference type="EMBL" id="KAH6932137.1"/>
    </source>
</evidence>
<sequence>MPKRHTQAAQFGDVCVGHINYNVRNIVLAAIYLSPEAQQESMRSFLSTSLGDYTTTSVTPRCNNSAERSMPLVTAADFNVDVSKPNNACFTQYMKDIFDVHRISQDLVPTTRAGASGALNNYVLVLSSPPVTLEPTQPPWATLDQITVEPVPRHMDQDNQTGQHETRVQHLQEAAGEWILCTDASPSQTGEGF</sequence>
<accession>A0ACB7SG66</accession>
<gene>
    <name evidence="1" type="ORF">HPB50_003040</name>
</gene>
<name>A0ACB7SG66_HYAAI</name>
<comment type="caution">
    <text evidence="1">The sequence shown here is derived from an EMBL/GenBank/DDBJ whole genome shotgun (WGS) entry which is preliminary data.</text>
</comment>
<proteinExistence type="predicted"/>
<protein>
    <submittedName>
        <fullName evidence="1">Uncharacterized protein</fullName>
    </submittedName>
</protein>
<keyword evidence="2" id="KW-1185">Reference proteome</keyword>
<evidence type="ECO:0000313" key="2">
    <source>
        <dbReference type="Proteomes" id="UP000821845"/>
    </source>
</evidence>
<dbReference type="Proteomes" id="UP000821845">
    <property type="component" value="Chromosome 4"/>
</dbReference>
<reference evidence="1" key="1">
    <citation type="submission" date="2020-05" db="EMBL/GenBank/DDBJ databases">
        <title>Large-scale comparative analyses of tick genomes elucidate their genetic diversity and vector capacities.</title>
        <authorList>
            <person name="Jia N."/>
            <person name="Wang J."/>
            <person name="Shi W."/>
            <person name="Du L."/>
            <person name="Sun Y."/>
            <person name="Zhan W."/>
            <person name="Jiang J."/>
            <person name="Wang Q."/>
            <person name="Zhang B."/>
            <person name="Ji P."/>
            <person name="Sakyi L.B."/>
            <person name="Cui X."/>
            <person name="Yuan T."/>
            <person name="Jiang B."/>
            <person name="Yang W."/>
            <person name="Lam T.T.-Y."/>
            <person name="Chang Q."/>
            <person name="Ding S."/>
            <person name="Wang X."/>
            <person name="Zhu J."/>
            <person name="Ruan X."/>
            <person name="Zhao L."/>
            <person name="Wei J."/>
            <person name="Que T."/>
            <person name="Du C."/>
            <person name="Cheng J."/>
            <person name="Dai P."/>
            <person name="Han X."/>
            <person name="Huang E."/>
            <person name="Gao Y."/>
            <person name="Liu J."/>
            <person name="Shao H."/>
            <person name="Ye R."/>
            <person name="Li L."/>
            <person name="Wei W."/>
            <person name="Wang X."/>
            <person name="Wang C."/>
            <person name="Yang T."/>
            <person name="Huo Q."/>
            <person name="Li W."/>
            <person name="Guo W."/>
            <person name="Chen H."/>
            <person name="Zhou L."/>
            <person name="Ni X."/>
            <person name="Tian J."/>
            <person name="Zhou Y."/>
            <person name="Sheng Y."/>
            <person name="Liu T."/>
            <person name="Pan Y."/>
            <person name="Xia L."/>
            <person name="Li J."/>
            <person name="Zhao F."/>
            <person name="Cao W."/>
        </authorList>
    </citation>
    <scope>NUCLEOTIDE SEQUENCE</scope>
    <source>
        <strain evidence="1">Hyas-2018</strain>
    </source>
</reference>
<organism evidence="1 2">
    <name type="scientific">Hyalomma asiaticum</name>
    <name type="common">Tick</name>
    <dbReference type="NCBI Taxonomy" id="266040"/>
    <lineage>
        <taxon>Eukaryota</taxon>
        <taxon>Metazoa</taxon>
        <taxon>Ecdysozoa</taxon>
        <taxon>Arthropoda</taxon>
        <taxon>Chelicerata</taxon>
        <taxon>Arachnida</taxon>
        <taxon>Acari</taxon>
        <taxon>Parasitiformes</taxon>
        <taxon>Ixodida</taxon>
        <taxon>Ixodoidea</taxon>
        <taxon>Ixodidae</taxon>
        <taxon>Hyalomminae</taxon>
        <taxon>Hyalomma</taxon>
    </lineage>
</organism>
<dbReference type="EMBL" id="CM023484">
    <property type="protein sequence ID" value="KAH6932137.1"/>
    <property type="molecule type" value="Genomic_DNA"/>
</dbReference>